<reference evidence="1 2" key="1">
    <citation type="journal article" date="2015" name="Nature">
        <title>rRNA introns, odd ribosomes, and small enigmatic genomes across a large radiation of phyla.</title>
        <authorList>
            <person name="Brown C.T."/>
            <person name="Hug L.A."/>
            <person name="Thomas B.C."/>
            <person name="Sharon I."/>
            <person name="Castelle C.J."/>
            <person name="Singh A."/>
            <person name="Wilkins M.J."/>
            <person name="Williams K.H."/>
            <person name="Banfield J.F."/>
        </authorList>
    </citation>
    <scope>NUCLEOTIDE SEQUENCE [LARGE SCALE GENOMIC DNA]</scope>
</reference>
<evidence type="ECO:0000313" key="1">
    <source>
        <dbReference type="EMBL" id="KKW17329.1"/>
    </source>
</evidence>
<dbReference type="AlphaFoldDB" id="A0A0G1ZDQ6"/>
<gene>
    <name evidence="1" type="ORF">UY58_C0005G0002</name>
</gene>
<accession>A0A0G1ZDQ6</accession>
<evidence type="ECO:0000313" key="2">
    <source>
        <dbReference type="Proteomes" id="UP000033982"/>
    </source>
</evidence>
<organism evidence="1 2">
    <name type="scientific">Candidatus Magasanikbacteria bacterium GW2011_GWA2_50_22</name>
    <dbReference type="NCBI Taxonomy" id="1619043"/>
    <lineage>
        <taxon>Bacteria</taxon>
        <taxon>Candidatus Magasanikiibacteriota</taxon>
    </lineage>
</organism>
<protein>
    <submittedName>
        <fullName evidence="1">Uncharacterized protein</fullName>
    </submittedName>
</protein>
<sequence length="107" mass="11272">MKKKLIFLSTTTVVLLVLLYREVNLNLQLDAKASNCRSNQAAVEATVSIIYVQRAANGDPTFPPALADSMFKGGSIPVCPDGGDISYNNTTGAAACPNAVATHAARF</sequence>
<dbReference type="Proteomes" id="UP000033982">
    <property type="component" value="Unassembled WGS sequence"/>
</dbReference>
<name>A0A0G1ZDQ6_9BACT</name>
<proteinExistence type="predicted"/>
<comment type="caution">
    <text evidence="1">The sequence shown here is derived from an EMBL/GenBank/DDBJ whole genome shotgun (WGS) entry which is preliminary data.</text>
</comment>
<dbReference type="EMBL" id="LCQN01000005">
    <property type="protein sequence ID" value="KKW17329.1"/>
    <property type="molecule type" value="Genomic_DNA"/>
</dbReference>